<dbReference type="EMBL" id="JGDM01000047">
    <property type="protein sequence ID" value="EXZ44833.1"/>
    <property type="molecule type" value="Genomic_DNA"/>
</dbReference>
<evidence type="ECO:0000313" key="2">
    <source>
        <dbReference type="EMBL" id="EXZ44833.1"/>
    </source>
</evidence>
<dbReference type="AlphaFoldDB" id="A0A015YKG9"/>
<gene>
    <name evidence="2" type="ORF">M076_1943</name>
</gene>
<dbReference type="GO" id="GO:0016757">
    <property type="term" value="F:glycosyltransferase activity"/>
    <property type="evidence" value="ECO:0007669"/>
    <property type="project" value="InterPro"/>
</dbReference>
<dbReference type="PATRIC" id="fig|1339280.3.peg.1867"/>
<dbReference type="RefSeq" id="WP_011202689.1">
    <property type="nucleotide sequence ID" value="NZ_JGDM01000047.1"/>
</dbReference>
<dbReference type="Proteomes" id="UP000022272">
    <property type="component" value="Unassembled WGS sequence"/>
</dbReference>
<protein>
    <submittedName>
        <fullName evidence="2">Glycosyl transferases group 1 family protein</fullName>
    </submittedName>
</protein>
<dbReference type="PANTHER" id="PTHR12526:SF630">
    <property type="entry name" value="GLYCOSYLTRANSFERASE"/>
    <property type="match status" value="1"/>
</dbReference>
<sequence>MKIVYYLPALYAPGGLERIITFKANYFADHLEGYEIYILTSEQIGRPIYYNLSPKVKHIDLNVPFDWPFNQSRINKLLKYPYHYWLFKNRFSKTLKKLHPDFTISTLRRELNFISSIHDGSIKIGEFHVTRHSYGVGSKEYGKSIVGKLRRYWEKSFLNHLQQLSKIIILTHEEKELWPELTNLCVIPNPIIIPSDRQSDCTLKQVIAAGRYAPQKGFDLLIESWSIVTRQHPDWKLHIYGDGVLRTSLQQQIDQAGIGQTCFLEPTTEHIADKYCESSIFVLSSRFEGFGMVITEAMACGVPPVAFACPCGPRDIIEHGKNGVLVQPEDINDLAAQINDLIENEDKRKKMGREAQIRSRRFLMKNIAKEWKTLFETLKNDEKVV</sequence>
<comment type="caution">
    <text evidence="2">The sequence shown here is derived from an EMBL/GenBank/DDBJ whole genome shotgun (WGS) entry which is preliminary data.</text>
</comment>
<feature type="domain" description="Glycosyl transferase family 1" evidence="1">
    <location>
        <begin position="202"/>
        <end position="356"/>
    </location>
</feature>
<dbReference type="CDD" id="cd03820">
    <property type="entry name" value="GT4_AmsD-like"/>
    <property type="match status" value="1"/>
</dbReference>
<accession>A0A015YKG9</accession>
<evidence type="ECO:0000313" key="3">
    <source>
        <dbReference type="Proteomes" id="UP000022272"/>
    </source>
</evidence>
<proteinExistence type="predicted"/>
<dbReference type="InterPro" id="IPR001296">
    <property type="entry name" value="Glyco_trans_1"/>
</dbReference>
<dbReference type="PANTHER" id="PTHR12526">
    <property type="entry name" value="GLYCOSYLTRANSFERASE"/>
    <property type="match status" value="1"/>
</dbReference>
<evidence type="ECO:0000259" key="1">
    <source>
        <dbReference type="Pfam" id="PF00534"/>
    </source>
</evidence>
<dbReference type="Gene3D" id="3.40.50.2000">
    <property type="entry name" value="Glycogen Phosphorylase B"/>
    <property type="match status" value="2"/>
</dbReference>
<dbReference type="SUPFAM" id="SSF53756">
    <property type="entry name" value="UDP-Glycosyltransferase/glycogen phosphorylase"/>
    <property type="match status" value="1"/>
</dbReference>
<dbReference type="Pfam" id="PF00534">
    <property type="entry name" value="Glycos_transf_1"/>
    <property type="match status" value="1"/>
</dbReference>
<keyword evidence="2" id="KW-0808">Transferase</keyword>
<reference evidence="2 3" key="1">
    <citation type="submission" date="2014-02" db="EMBL/GenBank/DDBJ databases">
        <authorList>
            <person name="Sears C."/>
            <person name="Carroll K."/>
            <person name="Sack B.R."/>
            <person name="Qadri F."/>
            <person name="Myers L.L."/>
            <person name="Chung G.-T."/>
            <person name="Escheverria P."/>
            <person name="Fraser C.M."/>
            <person name="Sadzewicz L."/>
            <person name="Shefchek K.A."/>
            <person name="Tallon L."/>
            <person name="Das S.P."/>
            <person name="Daugherty S."/>
            <person name="Mongodin E.F."/>
        </authorList>
    </citation>
    <scope>NUCLEOTIDE SEQUENCE [LARGE SCALE GENOMIC DNA]</scope>
    <source>
        <strain evidence="2 3">2-F-2 #4</strain>
    </source>
</reference>
<organism evidence="2 3">
    <name type="scientific">Bacteroides fragilis str. 2-F-2 #4</name>
    <dbReference type="NCBI Taxonomy" id="1339280"/>
    <lineage>
        <taxon>Bacteria</taxon>
        <taxon>Pseudomonadati</taxon>
        <taxon>Bacteroidota</taxon>
        <taxon>Bacteroidia</taxon>
        <taxon>Bacteroidales</taxon>
        <taxon>Bacteroidaceae</taxon>
        <taxon>Bacteroides</taxon>
    </lineage>
</organism>
<name>A0A015YKG9_BACFG</name>